<keyword evidence="1" id="KW-0418">Kinase</keyword>
<accession>A0A8H5T7C4</accession>
<dbReference type="EMBL" id="JAAGWQ010000144">
    <property type="protein sequence ID" value="KAF5663517.1"/>
    <property type="molecule type" value="Genomic_DNA"/>
</dbReference>
<keyword evidence="1" id="KW-0808">Transferase</keyword>
<organism evidence="1 2">
    <name type="scientific">Fusarium heterosporum</name>
    <dbReference type="NCBI Taxonomy" id="42747"/>
    <lineage>
        <taxon>Eukaryota</taxon>
        <taxon>Fungi</taxon>
        <taxon>Dikarya</taxon>
        <taxon>Ascomycota</taxon>
        <taxon>Pezizomycotina</taxon>
        <taxon>Sordariomycetes</taxon>
        <taxon>Hypocreomycetidae</taxon>
        <taxon>Hypocreales</taxon>
        <taxon>Nectriaceae</taxon>
        <taxon>Fusarium</taxon>
        <taxon>Fusarium heterosporum species complex</taxon>
    </lineage>
</organism>
<dbReference type="SUPFAM" id="SSF56112">
    <property type="entry name" value="Protein kinase-like (PK-like)"/>
    <property type="match status" value="1"/>
</dbReference>
<comment type="caution">
    <text evidence="1">The sequence shown here is derived from an EMBL/GenBank/DDBJ whole genome shotgun (WGS) entry which is preliminary data.</text>
</comment>
<reference evidence="1 2" key="1">
    <citation type="submission" date="2020-05" db="EMBL/GenBank/DDBJ databases">
        <title>Identification and distribution of gene clusters putatively required for synthesis of sphingolipid metabolism inhibitors in phylogenetically diverse species of the filamentous fungus Fusarium.</title>
        <authorList>
            <person name="Kim H.-S."/>
            <person name="Busman M."/>
            <person name="Brown D.W."/>
            <person name="Divon H."/>
            <person name="Uhlig S."/>
            <person name="Proctor R.H."/>
        </authorList>
    </citation>
    <scope>NUCLEOTIDE SEQUENCE [LARGE SCALE GENOMIC DNA]</scope>
    <source>
        <strain evidence="1 2">NRRL 20693</strain>
    </source>
</reference>
<protein>
    <submittedName>
        <fullName evidence="1">Kinase-like domain-containing protein</fullName>
    </submittedName>
</protein>
<dbReference type="AlphaFoldDB" id="A0A8H5T7C4"/>
<sequence length="302" mass="34856">MDAHALFAPGTQLPLISDRVIPLGQKRQHKFSVDIKRWTEKWTLSCGMFVGSLNDFYSKTNAPGEPEDEAFLKLYDWRFADQLRRDGRVEPWSGYLHSGSAHKKLGRPWDQLERDAFLYDEMRSSLDNEIATYNRLAQYQGKIIPKLYSQVRLQCPRGRNVTSAPSETYQVHGILIESIKGFSLGALMDNAPNTSWQNIVDQAVQVTHILGDHDIVNRDVRPDNFMVVPLDNGEYKVYMIDFGQCRLRRDDESDAIWGQIKWQTNEEGGVGFEMQDKLHEVGFKLDFQCSSKYQQWAAEDER</sequence>
<dbReference type="GO" id="GO:0016301">
    <property type="term" value="F:kinase activity"/>
    <property type="evidence" value="ECO:0007669"/>
    <property type="project" value="UniProtKB-KW"/>
</dbReference>
<proteinExistence type="predicted"/>
<dbReference type="Gene3D" id="1.10.510.10">
    <property type="entry name" value="Transferase(Phosphotransferase) domain 1"/>
    <property type="match status" value="1"/>
</dbReference>
<keyword evidence="2" id="KW-1185">Reference proteome</keyword>
<gene>
    <name evidence="1" type="ORF">FHETE_7464</name>
</gene>
<evidence type="ECO:0000313" key="1">
    <source>
        <dbReference type="EMBL" id="KAF5663517.1"/>
    </source>
</evidence>
<evidence type="ECO:0000313" key="2">
    <source>
        <dbReference type="Proteomes" id="UP000567885"/>
    </source>
</evidence>
<dbReference type="InterPro" id="IPR011009">
    <property type="entry name" value="Kinase-like_dom_sf"/>
</dbReference>
<dbReference type="OrthoDB" id="5134445at2759"/>
<name>A0A8H5T7C4_FUSHE</name>
<dbReference type="Proteomes" id="UP000567885">
    <property type="component" value="Unassembled WGS sequence"/>
</dbReference>